<keyword evidence="6" id="KW-1185">Reference proteome</keyword>
<proteinExistence type="inferred from homology"/>
<dbReference type="InterPro" id="IPR002018">
    <property type="entry name" value="CarbesteraseB"/>
</dbReference>
<dbReference type="HOGENOM" id="CLU_006586_10_6_1"/>
<dbReference type="Proteomes" id="UP000030651">
    <property type="component" value="Unassembled WGS sequence"/>
</dbReference>
<dbReference type="EC" id="3.1.1.-" evidence="3"/>
<evidence type="ECO:0000256" key="3">
    <source>
        <dbReference type="RuleBase" id="RU361235"/>
    </source>
</evidence>
<dbReference type="ESTHER" id="9pezi-w3xhb0">
    <property type="family name" value="Fungal_carboxylesterase_lipase"/>
</dbReference>
<dbReference type="AlphaFoldDB" id="W3XHB0"/>
<dbReference type="InterPro" id="IPR019826">
    <property type="entry name" value="Carboxylesterase_B_AS"/>
</dbReference>
<evidence type="ECO:0000259" key="4">
    <source>
        <dbReference type="Pfam" id="PF00135"/>
    </source>
</evidence>
<dbReference type="InterPro" id="IPR029058">
    <property type="entry name" value="AB_hydrolase_fold"/>
</dbReference>
<feature type="chain" id="PRO_5005150205" description="Carboxylic ester hydrolase" evidence="3">
    <location>
        <begin position="22"/>
        <end position="550"/>
    </location>
</feature>
<dbReference type="InParanoid" id="W3XHB0"/>
<reference evidence="6" key="1">
    <citation type="journal article" date="2015" name="BMC Genomics">
        <title>Genomic and transcriptomic analysis of the endophytic fungus Pestalotiopsis fici reveals its lifestyle and high potential for synthesis of natural products.</title>
        <authorList>
            <person name="Wang X."/>
            <person name="Zhang X."/>
            <person name="Liu L."/>
            <person name="Xiang M."/>
            <person name="Wang W."/>
            <person name="Sun X."/>
            <person name="Che Y."/>
            <person name="Guo L."/>
            <person name="Liu G."/>
            <person name="Guo L."/>
            <person name="Wang C."/>
            <person name="Yin W.B."/>
            <person name="Stadler M."/>
            <person name="Zhang X."/>
            <person name="Liu X."/>
        </authorList>
    </citation>
    <scope>NUCLEOTIDE SEQUENCE [LARGE SCALE GENOMIC DNA]</scope>
    <source>
        <strain evidence="6">W106-1 / CGMCC3.15140</strain>
    </source>
</reference>
<evidence type="ECO:0000313" key="5">
    <source>
        <dbReference type="EMBL" id="ETS85379.1"/>
    </source>
</evidence>
<comment type="similarity">
    <text evidence="1 3">Belongs to the type-B carboxylesterase/lipase family.</text>
</comment>
<dbReference type="eggNOG" id="KOG4389">
    <property type="taxonomic scope" value="Eukaryota"/>
</dbReference>
<dbReference type="OMA" id="MWISFIT"/>
<evidence type="ECO:0000256" key="2">
    <source>
        <dbReference type="ARBA" id="ARBA00022801"/>
    </source>
</evidence>
<dbReference type="EMBL" id="KI912110">
    <property type="protein sequence ID" value="ETS85379.1"/>
    <property type="molecule type" value="Genomic_DNA"/>
</dbReference>
<protein>
    <recommendedName>
        <fullName evidence="3">Carboxylic ester hydrolase</fullName>
        <ecNumber evidence="3">3.1.1.-</ecNumber>
    </recommendedName>
</protein>
<dbReference type="PANTHER" id="PTHR11559">
    <property type="entry name" value="CARBOXYLESTERASE"/>
    <property type="match status" value="1"/>
</dbReference>
<dbReference type="InterPro" id="IPR050309">
    <property type="entry name" value="Type-B_Carboxylest/Lipase"/>
</dbReference>
<evidence type="ECO:0000313" key="6">
    <source>
        <dbReference type="Proteomes" id="UP000030651"/>
    </source>
</evidence>
<dbReference type="PROSITE" id="PS00941">
    <property type="entry name" value="CARBOXYLESTERASE_B_2"/>
    <property type="match status" value="1"/>
</dbReference>
<dbReference type="GeneID" id="19268417"/>
<gene>
    <name evidence="5" type="ORF">PFICI_03404</name>
</gene>
<organism evidence="5 6">
    <name type="scientific">Pestalotiopsis fici (strain W106-1 / CGMCC3.15140)</name>
    <dbReference type="NCBI Taxonomy" id="1229662"/>
    <lineage>
        <taxon>Eukaryota</taxon>
        <taxon>Fungi</taxon>
        <taxon>Dikarya</taxon>
        <taxon>Ascomycota</taxon>
        <taxon>Pezizomycotina</taxon>
        <taxon>Sordariomycetes</taxon>
        <taxon>Xylariomycetidae</taxon>
        <taxon>Amphisphaeriales</taxon>
        <taxon>Sporocadaceae</taxon>
        <taxon>Pestalotiopsis</taxon>
    </lineage>
</organism>
<feature type="domain" description="Carboxylesterase type B" evidence="4">
    <location>
        <begin position="23"/>
        <end position="511"/>
    </location>
</feature>
<dbReference type="SUPFAM" id="SSF53474">
    <property type="entry name" value="alpha/beta-Hydrolases"/>
    <property type="match status" value="1"/>
</dbReference>
<dbReference type="KEGG" id="pfy:PFICI_03404"/>
<dbReference type="PROSITE" id="PS00122">
    <property type="entry name" value="CARBOXYLESTERASE_B_1"/>
    <property type="match status" value="1"/>
</dbReference>
<dbReference type="GO" id="GO:0016787">
    <property type="term" value="F:hydrolase activity"/>
    <property type="evidence" value="ECO:0007669"/>
    <property type="project" value="UniProtKB-KW"/>
</dbReference>
<keyword evidence="2 3" id="KW-0378">Hydrolase</keyword>
<sequence>MMISANIFKTIALMKLASVAALPQVVVQQGTYQGKYVAGYDQDLFLGIPYAQPPVGDLRFQNPQPLNATFDGVQNATEYADSCVGYGNSAAWPFTLGEDCLTLNVVRPSGSLGNGLLPVGVFIHGGGWTMDYSANGVYNMSWMVSQSVKMNKPIIGVSLDYRLSAWGFLGSQEALDAGIGNMGLKDQRVALRYIKDNIKAFGGDPKKITIFGESAGGGSVGFQALAYDGQDESLYRGIISQSGADGSAMKSLETRNAAYHNLTIATGCDEAADTLACLREAPFEVLNSAIVNNTSGGFGPMVDGEFLTDYPSVLLQDGKFTRTPMLAGTNSDEGTLFGGSTIDTEEELAASLVNAGFDNEAVKIMLALYPDIDALTLPAGYQTPLDGSVGRQFKRYVTIQTDNGFLSWRRRRSDAYYEYDMPFYSYHFDGPISARETSPPLGSSHFAEVAYVFYNLEGQGYAENAGIFPTSNQDLNDLANLMSRMWVSFINDLNPNNHGIVGVKEWPLYNNTGGFGQNFLFVPGNSHAEPDTFRLAGTTYINTISKQLGR</sequence>
<dbReference type="Pfam" id="PF00135">
    <property type="entry name" value="COesterase"/>
    <property type="match status" value="1"/>
</dbReference>
<keyword evidence="3" id="KW-0732">Signal</keyword>
<accession>W3XHB0</accession>
<dbReference type="RefSeq" id="XP_007830176.1">
    <property type="nucleotide sequence ID" value="XM_007831985.1"/>
</dbReference>
<dbReference type="Gene3D" id="3.40.50.1820">
    <property type="entry name" value="alpha/beta hydrolase"/>
    <property type="match status" value="1"/>
</dbReference>
<feature type="signal peptide" evidence="3">
    <location>
        <begin position="1"/>
        <end position="21"/>
    </location>
</feature>
<evidence type="ECO:0000256" key="1">
    <source>
        <dbReference type="ARBA" id="ARBA00005964"/>
    </source>
</evidence>
<dbReference type="OrthoDB" id="408631at2759"/>
<name>W3XHB0_PESFW</name>
<dbReference type="InterPro" id="IPR019819">
    <property type="entry name" value="Carboxylesterase_B_CS"/>
</dbReference>